<evidence type="ECO:0000313" key="2">
    <source>
        <dbReference type="Proteomes" id="UP000482209"/>
    </source>
</evidence>
<dbReference type="Proteomes" id="UP000482209">
    <property type="component" value="Unassembled WGS sequence"/>
</dbReference>
<proteinExistence type="predicted"/>
<dbReference type="RefSeq" id="WP_154519661.1">
    <property type="nucleotide sequence ID" value="NZ_VUMT01000015.1"/>
</dbReference>
<protein>
    <submittedName>
        <fullName evidence="1">Uncharacterized protein</fullName>
    </submittedName>
</protein>
<dbReference type="EMBL" id="VUMT01000015">
    <property type="protein sequence ID" value="MSS64265.1"/>
    <property type="molecule type" value="Genomic_DNA"/>
</dbReference>
<evidence type="ECO:0000313" key="1">
    <source>
        <dbReference type="EMBL" id="MSS64265.1"/>
    </source>
</evidence>
<accession>A0A6L5XZP5</accession>
<sequence length="66" mass="7693">MRSDSKTYEKVAEHCSSFDPKKDSDTFKSLYSDNVDISCTNCKHFSKNAYCKLDLYDQIVAEHNYQ</sequence>
<dbReference type="AlphaFoldDB" id="A0A6L5XZP5"/>
<keyword evidence="2" id="KW-1185">Reference proteome</keyword>
<organism evidence="1 2">
    <name type="scientific">Velocimicrobium porci</name>
    <dbReference type="NCBI Taxonomy" id="2606634"/>
    <lineage>
        <taxon>Bacteria</taxon>
        <taxon>Bacillati</taxon>
        <taxon>Bacillota</taxon>
        <taxon>Clostridia</taxon>
        <taxon>Lachnospirales</taxon>
        <taxon>Lachnospiraceae</taxon>
        <taxon>Velocimicrobium</taxon>
    </lineage>
</organism>
<name>A0A6L5XZP5_9FIRM</name>
<gene>
    <name evidence="1" type="ORF">FYJ58_10315</name>
</gene>
<reference evidence="1 2" key="1">
    <citation type="submission" date="2019-08" db="EMBL/GenBank/DDBJ databases">
        <title>In-depth cultivation of the pig gut microbiome towards novel bacterial diversity and tailored functional studies.</title>
        <authorList>
            <person name="Wylensek D."/>
            <person name="Hitch T.C.A."/>
            <person name="Clavel T."/>
        </authorList>
    </citation>
    <scope>NUCLEOTIDE SEQUENCE [LARGE SCALE GENOMIC DNA]</scope>
    <source>
        <strain evidence="1 2">WCA-693-APC-MOT-I</strain>
    </source>
</reference>
<comment type="caution">
    <text evidence="1">The sequence shown here is derived from an EMBL/GenBank/DDBJ whole genome shotgun (WGS) entry which is preliminary data.</text>
</comment>